<dbReference type="InterPro" id="IPR035979">
    <property type="entry name" value="RBD_domain_sf"/>
</dbReference>
<reference evidence="1 2" key="1">
    <citation type="journal article" date="2006" name="Nature">
        <title>Global trends of whole-genome duplications revealed by the ciliate Paramecium tetraurelia.</title>
        <authorList>
            <consortium name="Genoscope"/>
            <person name="Aury J.-M."/>
            <person name="Jaillon O."/>
            <person name="Duret L."/>
            <person name="Noel B."/>
            <person name="Jubin C."/>
            <person name="Porcel B.M."/>
            <person name="Segurens B."/>
            <person name="Daubin V."/>
            <person name="Anthouard V."/>
            <person name="Aiach N."/>
            <person name="Arnaiz O."/>
            <person name="Billaut A."/>
            <person name="Beisson J."/>
            <person name="Blanc I."/>
            <person name="Bouhouche K."/>
            <person name="Camara F."/>
            <person name="Duharcourt S."/>
            <person name="Guigo R."/>
            <person name="Gogendeau D."/>
            <person name="Katinka M."/>
            <person name="Keller A.-M."/>
            <person name="Kissmehl R."/>
            <person name="Klotz C."/>
            <person name="Koll F."/>
            <person name="Le Moue A."/>
            <person name="Lepere C."/>
            <person name="Malinsky S."/>
            <person name="Nowacki M."/>
            <person name="Nowak J.K."/>
            <person name="Plattner H."/>
            <person name="Poulain J."/>
            <person name="Ruiz F."/>
            <person name="Serrano V."/>
            <person name="Zagulski M."/>
            <person name="Dessen P."/>
            <person name="Betermier M."/>
            <person name="Weissenbach J."/>
            <person name="Scarpelli C."/>
            <person name="Schachter V."/>
            <person name="Sperling L."/>
            <person name="Meyer E."/>
            <person name="Cohen J."/>
            <person name="Wincker P."/>
        </authorList>
    </citation>
    <scope>NUCLEOTIDE SEQUENCE [LARGE SCALE GENOMIC DNA]</scope>
    <source>
        <strain evidence="1 2">Stock d4-2</strain>
    </source>
</reference>
<dbReference type="KEGG" id="ptm:GSPATT00024819001"/>
<dbReference type="InterPro" id="IPR012677">
    <property type="entry name" value="Nucleotide-bd_a/b_plait_sf"/>
</dbReference>
<dbReference type="FunFam" id="3.30.70.330:FF:000566">
    <property type="entry name" value="Uncharacterized protein"/>
    <property type="match status" value="1"/>
</dbReference>
<dbReference type="Gene3D" id="3.30.70.330">
    <property type="match status" value="1"/>
</dbReference>
<gene>
    <name evidence="1" type="ORF">GSPATT00024819001</name>
</gene>
<evidence type="ECO:0000313" key="1">
    <source>
        <dbReference type="EMBL" id="CAK92088.1"/>
    </source>
</evidence>
<dbReference type="Proteomes" id="UP000000600">
    <property type="component" value="Unassembled WGS sequence"/>
</dbReference>
<dbReference type="GO" id="GO:0003723">
    <property type="term" value="F:RNA binding"/>
    <property type="evidence" value="ECO:0000318"/>
    <property type="project" value="GO_Central"/>
</dbReference>
<dbReference type="HOGENOM" id="CLU_048368_0_0_1"/>
<dbReference type="GeneID" id="5045270"/>
<dbReference type="OMA" id="IYEQEYH"/>
<dbReference type="SUPFAM" id="SSF54928">
    <property type="entry name" value="RNA-binding domain, RBD"/>
    <property type="match status" value="1"/>
</dbReference>
<dbReference type="RefSeq" id="XP_001459485.1">
    <property type="nucleotide sequence ID" value="XM_001459448.1"/>
</dbReference>
<accession>A0E9X1</accession>
<dbReference type="CDD" id="cd12422">
    <property type="entry name" value="RRM2_PTBP1_hnRNPL_like"/>
    <property type="match status" value="1"/>
</dbReference>
<name>A0E9X1_PARTE</name>
<sequence>MISENESTRVLLVIVQNPQSIILPHSLFYRYFSNFGEVNKILIFEKGKQWKCFIEMATLQQARFSQQQLNGCQLYDQTIMNVYYSTLQNVTFLNNNSGGVDYRAMKQRNSTKSMNIYDQEYHPKIYSQPVIWQQQSDITLSIASFGNERTRASFNDKQDLQEQKNEWEPSKIQTSLEFIDDGDSCKKSSSFKSIQFDDCEHDPVDEDIMLAFSSEKNTYLNSYMFSIPEVEDKSKSKDIDPYTYVSPQFLRENQPSKVVYMRGLINQNITPLNIFNLLSNFGNVLVIIYIKHKTSALGSI</sequence>
<evidence type="ECO:0008006" key="3">
    <source>
        <dbReference type="Google" id="ProtNLM"/>
    </source>
</evidence>
<dbReference type="OrthoDB" id="296632at2759"/>
<protein>
    <recommendedName>
        <fullName evidence="3">RRM domain-containing protein</fullName>
    </recommendedName>
</protein>
<proteinExistence type="predicted"/>
<organism evidence="1 2">
    <name type="scientific">Paramecium tetraurelia</name>
    <dbReference type="NCBI Taxonomy" id="5888"/>
    <lineage>
        <taxon>Eukaryota</taxon>
        <taxon>Sar</taxon>
        <taxon>Alveolata</taxon>
        <taxon>Ciliophora</taxon>
        <taxon>Intramacronucleata</taxon>
        <taxon>Oligohymenophorea</taxon>
        <taxon>Peniculida</taxon>
        <taxon>Parameciidae</taxon>
        <taxon>Paramecium</taxon>
    </lineage>
</organism>
<dbReference type="AlphaFoldDB" id="A0E9X1"/>
<keyword evidence="2" id="KW-1185">Reference proteome</keyword>
<evidence type="ECO:0000313" key="2">
    <source>
        <dbReference type="Proteomes" id="UP000000600"/>
    </source>
</evidence>
<dbReference type="STRING" id="5888.A0E9X1"/>
<dbReference type="EMBL" id="CT868666">
    <property type="protein sequence ID" value="CAK92088.1"/>
    <property type="molecule type" value="Genomic_DNA"/>
</dbReference>
<dbReference type="PANTHER" id="PTHR15592">
    <property type="entry name" value="MATRIN 3/NUCLEAR PROTEIN 220-RELATED"/>
    <property type="match status" value="1"/>
</dbReference>
<dbReference type="Pfam" id="PF13893">
    <property type="entry name" value="RRM_5"/>
    <property type="match status" value="2"/>
</dbReference>
<dbReference type="InParanoid" id="A0E9X1"/>